<dbReference type="AlphaFoldDB" id="A0A1I4APL4"/>
<gene>
    <name evidence="1" type="ORF">SAMN05444581_11139</name>
</gene>
<reference evidence="1 2" key="1">
    <citation type="submission" date="2016-10" db="EMBL/GenBank/DDBJ databases">
        <authorList>
            <person name="de Groot N.N."/>
        </authorList>
    </citation>
    <scope>NUCLEOTIDE SEQUENCE [LARGE SCALE GENOMIC DNA]</scope>
    <source>
        <strain evidence="1 2">NE2</strain>
    </source>
</reference>
<evidence type="ECO:0000313" key="1">
    <source>
        <dbReference type="EMBL" id="SFK58415.1"/>
    </source>
</evidence>
<dbReference type="Proteomes" id="UP000198755">
    <property type="component" value="Unassembled WGS sequence"/>
</dbReference>
<organism evidence="1 2">
    <name type="scientific">Methylocapsa palsarum</name>
    <dbReference type="NCBI Taxonomy" id="1612308"/>
    <lineage>
        <taxon>Bacteria</taxon>
        <taxon>Pseudomonadati</taxon>
        <taxon>Pseudomonadota</taxon>
        <taxon>Alphaproteobacteria</taxon>
        <taxon>Hyphomicrobiales</taxon>
        <taxon>Beijerinckiaceae</taxon>
        <taxon>Methylocapsa</taxon>
    </lineage>
</organism>
<sequence>MTSPFTPETASAEFPARYDNLAQLGRRFCSVLYAGLMSRPCFNGDDHVG</sequence>
<evidence type="ECO:0000313" key="2">
    <source>
        <dbReference type="Proteomes" id="UP000198755"/>
    </source>
</evidence>
<name>A0A1I4APL4_9HYPH</name>
<keyword evidence="2" id="KW-1185">Reference proteome</keyword>
<protein>
    <submittedName>
        <fullName evidence="1">Uncharacterized protein</fullName>
    </submittedName>
</protein>
<dbReference type="STRING" id="1612308.SAMN05444581_11139"/>
<dbReference type="EMBL" id="FOSN01000011">
    <property type="protein sequence ID" value="SFK58415.1"/>
    <property type="molecule type" value="Genomic_DNA"/>
</dbReference>
<proteinExistence type="predicted"/>
<accession>A0A1I4APL4</accession>